<dbReference type="KEGG" id="cazo:G3A45_01460"/>
<organism evidence="3 4">
    <name type="scientific">Caloranaerobacter azorensis</name>
    <dbReference type="NCBI Taxonomy" id="116090"/>
    <lineage>
        <taxon>Bacteria</taxon>
        <taxon>Bacillati</taxon>
        <taxon>Bacillota</taxon>
        <taxon>Tissierellia</taxon>
        <taxon>Tissierellales</taxon>
        <taxon>Thermohalobacteraceae</taxon>
        <taxon>Caloranaerobacter</taxon>
    </lineage>
</organism>
<dbReference type="EMBL" id="CP048617">
    <property type="protein sequence ID" value="QIB26090.1"/>
    <property type="molecule type" value="Genomic_DNA"/>
</dbReference>
<evidence type="ECO:0000313" key="4">
    <source>
        <dbReference type="Proteomes" id="UP000464452"/>
    </source>
</evidence>
<evidence type="ECO:0000313" key="3">
    <source>
        <dbReference type="EMBL" id="QIB26090.1"/>
    </source>
</evidence>
<reference evidence="3 4" key="1">
    <citation type="submission" date="2020-02" db="EMBL/GenBank/DDBJ databases">
        <title>Thermophilic hydrogen producing bacteria, Caloranaerobacter azorensis.</title>
        <authorList>
            <person name="Baek K."/>
        </authorList>
    </citation>
    <scope>NUCLEOTIDE SEQUENCE [LARGE SCALE GENOMIC DNA]</scope>
    <source>
        <strain evidence="3 4">T3-1</strain>
    </source>
</reference>
<dbReference type="Proteomes" id="UP000464452">
    <property type="component" value="Chromosome"/>
</dbReference>
<name>A0A6P1Y9S2_9FIRM</name>
<gene>
    <name evidence="3" type="ORF">G3A45_01460</name>
</gene>
<dbReference type="RefSeq" id="WP_163234270.1">
    <property type="nucleotide sequence ID" value="NZ_CP048617.1"/>
</dbReference>
<proteinExistence type="predicted"/>
<feature type="compositionally biased region" description="Basic residues" evidence="1">
    <location>
        <begin position="216"/>
        <end position="227"/>
    </location>
</feature>
<dbReference type="AlphaFoldDB" id="A0A6P1Y9S2"/>
<feature type="region of interest" description="Disordered" evidence="1">
    <location>
        <begin position="209"/>
        <end position="230"/>
    </location>
</feature>
<accession>A0A6P1Y9S2</accession>
<evidence type="ECO:0000259" key="2">
    <source>
        <dbReference type="Pfam" id="PF04233"/>
    </source>
</evidence>
<sequence>MFESAIEAIDILLKAVDDDMKDKLKDNEFVEPEYTVDKINELEDKLTDILEKEGTSFADGIIAIGTISAAENTFLKVIEELKKNDATDEIIYAEMKKFFKEVVSKLANDYIQTFDKDLAFSVFTDRTNYWIDRWSYELGQIMKLTSCNELERILSNGLEKGKSIQEIQDEIIESYSFSRERARKVSITEVLTAHSFAKEEAIIQSPAVDRKEWKHSGTHKNSPRPHHQALDGEIIDKGKQFRIDAPTGTYYARFPRDVTLPASERINCHCTHRGIVNDDILGLSLDERKNSNKKL</sequence>
<evidence type="ECO:0000256" key="1">
    <source>
        <dbReference type="SAM" id="MobiDB-lite"/>
    </source>
</evidence>
<feature type="domain" description="Phage head morphogenesis" evidence="2">
    <location>
        <begin position="150"/>
        <end position="271"/>
    </location>
</feature>
<protein>
    <recommendedName>
        <fullName evidence="2">Phage head morphogenesis domain-containing protein</fullName>
    </recommendedName>
</protein>
<dbReference type="Pfam" id="PF04233">
    <property type="entry name" value="Phage_Mu_F"/>
    <property type="match status" value="1"/>
</dbReference>
<dbReference type="InterPro" id="IPR006528">
    <property type="entry name" value="Phage_head_morphogenesis_dom"/>
</dbReference>